<feature type="region of interest" description="Disordered" evidence="1">
    <location>
        <begin position="1"/>
        <end position="63"/>
    </location>
</feature>
<feature type="compositionally biased region" description="Basic residues" evidence="1">
    <location>
        <begin position="52"/>
        <end position="61"/>
    </location>
</feature>
<feature type="compositionally biased region" description="Basic and acidic residues" evidence="1">
    <location>
        <begin position="30"/>
        <end position="43"/>
    </location>
</feature>
<reference evidence="2" key="1">
    <citation type="submission" date="2020-11" db="EMBL/GenBank/DDBJ databases">
        <authorList>
            <person name="Tran Van P."/>
        </authorList>
    </citation>
    <scope>NUCLEOTIDE SEQUENCE</scope>
</reference>
<dbReference type="AlphaFoldDB" id="A0A7R9EWZ6"/>
<organism evidence="2">
    <name type="scientific">Timema bartmani</name>
    <dbReference type="NCBI Taxonomy" id="61472"/>
    <lineage>
        <taxon>Eukaryota</taxon>
        <taxon>Metazoa</taxon>
        <taxon>Ecdysozoa</taxon>
        <taxon>Arthropoda</taxon>
        <taxon>Hexapoda</taxon>
        <taxon>Insecta</taxon>
        <taxon>Pterygota</taxon>
        <taxon>Neoptera</taxon>
        <taxon>Polyneoptera</taxon>
        <taxon>Phasmatodea</taxon>
        <taxon>Timematodea</taxon>
        <taxon>Timematoidea</taxon>
        <taxon>Timematidae</taxon>
        <taxon>Timema</taxon>
    </lineage>
</organism>
<gene>
    <name evidence="2" type="ORF">TBIB3V08_LOCUS5361</name>
</gene>
<name>A0A7R9EWZ6_9NEOP</name>
<dbReference type="EMBL" id="OD565925">
    <property type="protein sequence ID" value="CAD7442944.1"/>
    <property type="molecule type" value="Genomic_DNA"/>
</dbReference>
<evidence type="ECO:0000313" key="2">
    <source>
        <dbReference type="EMBL" id="CAD7442944.1"/>
    </source>
</evidence>
<protein>
    <submittedName>
        <fullName evidence="2">Uncharacterized protein</fullName>
    </submittedName>
</protein>
<accession>A0A7R9EWZ6</accession>
<sequence>MELTDFPRVNNKGQYTRAKLEGRHRAKSSSPHELRTDRRHTDRFTLNMNQQGRRHSRRKQGTQRALSFDFVEQRGTIQTARQQTARQAIKNYLEGWVGQVADTTWTNC</sequence>
<proteinExistence type="predicted"/>
<evidence type="ECO:0000256" key="1">
    <source>
        <dbReference type="SAM" id="MobiDB-lite"/>
    </source>
</evidence>